<evidence type="ECO:0000313" key="2">
    <source>
        <dbReference type="Proteomes" id="UP000247903"/>
    </source>
</evidence>
<gene>
    <name evidence="1" type="ORF">DMB65_14115</name>
</gene>
<name>A0A2V4BMH1_9FLAO</name>
<organism evidence="1 2">
    <name type="scientific">Flavobacterium cheongpyeongense</name>
    <dbReference type="NCBI Taxonomy" id="2212651"/>
    <lineage>
        <taxon>Bacteria</taxon>
        <taxon>Pseudomonadati</taxon>
        <taxon>Bacteroidota</taxon>
        <taxon>Flavobacteriia</taxon>
        <taxon>Flavobacteriales</taxon>
        <taxon>Flavobacteriaceae</taxon>
        <taxon>Flavobacterium</taxon>
    </lineage>
</organism>
<proteinExistence type="predicted"/>
<dbReference type="AlphaFoldDB" id="A0A2V4BMH1"/>
<dbReference type="RefSeq" id="WP_110307286.1">
    <property type="nucleotide sequence ID" value="NZ_QJHK01000012.1"/>
</dbReference>
<dbReference type="OrthoDB" id="1093393at2"/>
<accession>A0A2V4BMH1</accession>
<dbReference type="Proteomes" id="UP000247903">
    <property type="component" value="Unassembled WGS sequence"/>
</dbReference>
<sequence length="194" mass="22712">MIQEINAVIRAQNNGETNSKEIFVIDYKKINGGDVEILSERPEHDCVILYNERNIFIHYVAFKENALRVNTPQGQVKQCECILFPKTLNETDWILCIETKYTENLKIALDEKVDYPNTMIHQIISTVKYFRDKQIIPENKKVHAIVSFPKLIESFSEAFFTRSEMTREEILEKYKIILRPSNEAVIKSKKTIKI</sequence>
<keyword evidence="2" id="KW-1185">Reference proteome</keyword>
<comment type="caution">
    <text evidence="1">The sequence shown here is derived from an EMBL/GenBank/DDBJ whole genome shotgun (WGS) entry which is preliminary data.</text>
</comment>
<evidence type="ECO:0000313" key="1">
    <source>
        <dbReference type="EMBL" id="PXY40196.1"/>
    </source>
</evidence>
<protein>
    <submittedName>
        <fullName evidence="1">Uncharacterized protein</fullName>
    </submittedName>
</protein>
<reference evidence="1 2" key="1">
    <citation type="submission" date="2018-05" db="EMBL/GenBank/DDBJ databases">
        <title>Flavobacterium sp. strain IMCC34759, incomplete genome.</title>
        <authorList>
            <person name="Joung Y."/>
            <person name="Cho J."/>
        </authorList>
    </citation>
    <scope>NUCLEOTIDE SEQUENCE [LARGE SCALE GENOMIC DNA]</scope>
    <source>
        <strain evidence="1 2">IMCC34759</strain>
    </source>
</reference>
<dbReference type="EMBL" id="QJHK01000012">
    <property type="protein sequence ID" value="PXY40196.1"/>
    <property type="molecule type" value="Genomic_DNA"/>
</dbReference>